<keyword evidence="3" id="KW-1185">Reference proteome</keyword>
<evidence type="ECO:0000313" key="2">
    <source>
        <dbReference type="EMBL" id="RMC13120.1"/>
    </source>
</evidence>
<dbReference type="EMBL" id="QRBI01000106">
    <property type="protein sequence ID" value="RMC13120.1"/>
    <property type="molecule type" value="Genomic_DNA"/>
</dbReference>
<reference evidence="2 3" key="1">
    <citation type="submission" date="2018-07" db="EMBL/GenBank/DDBJ databases">
        <title>A high quality draft genome assembly of the barn swallow (H. rustica rustica).</title>
        <authorList>
            <person name="Formenti G."/>
            <person name="Chiara M."/>
            <person name="Poveda L."/>
            <person name="Francoijs K.-J."/>
            <person name="Bonisoli-Alquati A."/>
            <person name="Canova L."/>
            <person name="Gianfranceschi L."/>
            <person name="Horner D.S."/>
            <person name="Saino N."/>
        </authorList>
    </citation>
    <scope>NUCLEOTIDE SEQUENCE [LARGE SCALE GENOMIC DNA]</scope>
    <source>
        <strain evidence="2">Chelidonia</strain>
        <tissue evidence="2">Blood</tissue>
    </source>
</reference>
<name>A0A3M0KQH3_HIRRU</name>
<evidence type="ECO:0000313" key="3">
    <source>
        <dbReference type="Proteomes" id="UP000269221"/>
    </source>
</evidence>
<dbReference type="OrthoDB" id="6764170at2759"/>
<gene>
    <name evidence="2" type="ORF">DUI87_10651</name>
</gene>
<accession>A0A3M0KQH3</accession>
<feature type="region of interest" description="Disordered" evidence="1">
    <location>
        <begin position="62"/>
        <end position="111"/>
    </location>
</feature>
<dbReference type="STRING" id="333673.A0A3M0KQH3"/>
<evidence type="ECO:0000256" key="1">
    <source>
        <dbReference type="SAM" id="MobiDB-lite"/>
    </source>
</evidence>
<sequence>MQVLDLGRNNPMLQYSLGADPLESSSEEKDVGILVENKLSMSQQCPCGQEGQWYPGLHYEEHSQQVKGGDPAPLLSPGDATSEVLCPVLGSSGQERYGAPGVGPAEGNKDD</sequence>
<dbReference type="Proteomes" id="UP000269221">
    <property type="component" value="Unassembled WGS sequence"/>
</dbReference>
<organism evidence="2 3">
    <name type="scientific">Hirundo rustica rustica</name>
    <dbReference type="NCBI Taxonomy" id="333673"/>
    <lineage>
        <taxon>Eukaryota</taxon>
        <taxon>Metazoa</taxon>
        <taxon>Chordata</taxon>
        <taxon>Craniata</taxon>
        <taxon>Vertebrata</taxon>
        <taxon>Euteleostomi</taxon>
        <taxon>Archelosauria</taxon>
        <taxon>Archosauria</taxon>
        <taxon>Dinosauria</taxon>
        <taxon>Saurischia</taxon>
        <taxon>Theropoda</taxon>
        <taxon>Coelurosauria</taxon>
        <taxon>Aves</taxon>
        <taxon>Neognathae</taxon>
        <taxon>Neoaves</taxon>
        <taxon>Telluraves</taxon>
        <taxon>Australaves</taxon>
        <taxon>Passeriformes</taxon>
        <taxon>Sylvioidea</taxon>
        <taxon>Hirundinidae</taxon>
        <taxon>Hirundo</taxon>
    </lineage>
</organism>
<proteinExistence type="predicted"/>
<dbReference type="AlphaFoldDB" id="A0A3M0KQH3"/>
<protein>
    <submittedName>
        <fullName evidence="2">Uncharacterized protein</fullName>
    </submittedName>
</protein>
<comment type="caution">
    <text evidence="2">The sequence shown here is derived from an EMBL/GenBank/DDBJ whole genome shotgun (WGS) entry which is preliminary data.</text>
</comment>